<dbReference type="InterPro" id="IPR040442">
    <property type="entry name" value="Pyrv_kinase-like_dom_sf"/>
</dbReference>
<dbReference type="RefSeq" id="WP_125558999.1">
    <property type="nucleotide sequence ID" value="NZ_CP045429.1"/>
</dbReference>
<dbReference type="GO" id="GO:0046872">
    <property type="term" value="F:metal ion binding"/>
    <property type="evidence" value="ECO:0007669"/>
    <property type="project" value="UniProtKB-KW"/>
</dbReference>
<dbReference type="SUPFAM" id="SSF51621">
    <property type="entry name" value="Phosphoenolpyruvate/pyruvate domain"/>
    <property type="match status" value="1"/>
</dbReference>
<protein>
    <submittedName>
        <fullName evidence="3">Aldolase</fullName>
    </submittedName>
</protein>
<name>A0A5S3V528_9GAMM</name>
<reference evidence="3 4" key="1">
    <citation type="submission" date="2019-10" db="EMBL/GenBank/DDBJ databases">
        <title>Pseudoalteromonas rubra S4059.</title>
        <authorList>
            <person name="Paulsen S."/>
            <person name="Wang X."/>
        </authorList>
    </citation>
    <scope>NUCLEOTIDE SEQUENCE [LARGE SCALE GENOMIC DNA]</scope>
    <source>
        <strain evidence="3 4">S4059</strain>
    </source>
</reference>
<accession>A0A5S3V528</accession>
<dbReference type="GO" id="GO:0003824">
    <property type="term" value="F:catalytic activity"/>
    <property type="evidence" value="ECO:0007669"/>
    <property type="project" value="InterPro"/>
</dbReference>
<organism evidence="3 4">
    <name type="scientific">Pseudoalteromonas rubra</name>
    <dbReference type="NCBI Taxonomy" id="43658"/>
    <lineage>
        <taxon>Bacteria</taxon>
        <taxon>Pseudomonadati</taxon>
        <taxon>Pseudomonadota</taxon>
        <taxon>Gammaproteobacteria</taxon>
        <taxon>Alteromonadales</taxon>
        <taxon>Pseudoalteromonadaceae</taxon>
        <taxon>Pseudoalteromonas</taxon>
    </lineage>
</organism>
<evidence type="ECO:0000259" key="2">
    <source>
        <dbReference type="Pfam" id="PF03328"/>
    </source>
</evidence>
<sequence length="270" mass="29681">MDNSFKYLMITNNPVIAAGLDTCGVDRIFVDLEINGKNARQGHLDTVISHHSLADVSAVKAALKNSELLVRINPYFSGSAEEIEEVINRGADIIMLPMFKSMSEIESVGKLIAGRAKFIPLVETIDASNILQELDDCEYVDEVHIGLNDLHLEMGLKFMFQLLESGYLEQRLAGFKKPFGIGGIARVGSGEVDGELVMAEHVRLGSRGVILSRAFHQQISLGTDGELCLDKFSEEFKALNAARDKLLSSDKTSLNQLHDTFCRNVRAIVG</sequence>
<dbReference type="OrthoDB" id="278846at2"/>
<dbReference type="EMBL" id="CP045429">
    <property type="protein sequence ID" value="QPB84628.1"/>
    <property type="molecule type" value="Genomic_DNA"/>
</dbReference>
<dbReference type="AlphaFoldDB" id="A0A5S3V528"/>
<dbReference type="InterPro" id="IPR015813">
    <property type="entry name" value="Pyrv/PenolPyrv_kinase-like_dom"/>
</dbReference>
<dbReference type="Proteomes" id="UP000305729">
    <property type="component" value="Chromosome 1"/>
</dbReference>
<keyword evidence="1" id="KW-0479">Metal-binding</keyword>
<gene>
    <name evidence="3" type="ORF">CWC22_017230</name>
</gene>
<dbReference type="Pfam" id="PF03328">
    <property type="entry name" value="HpcH_HpaI"/>
    <property type="match status" value="1"/>
</dbReference>
<evidence type="ECO:0000313" key="4">
    <source>
        <dbReference type="Proteomes" id="UP000305729"/>
    </source>
</evidence>
<feature type="domain" description="HpcH/HpaI aldolase/citrate lyase" evidence="2">
    <location>
        <begin position="11"/>
        <end position="185"/>
    </location>
</feature>
<evidence type="ECO:0000256" key="1">
    <source>
        <dbReference type="ARBA" id="ARBA00022723"/>
    </source>
</evidence>
<evidence type="ECO:0000313" key="3">
    <source>
        <dbReference type="EMBL" id="QPB84628.1"/>
    </source>
</evidence>
<dbReference type="Gene3D" id="3.20.20.60">
    <property type="entry name" value="Phosphoenolpyruvate-binding domains"/>
    <property type="match status" value="1"/>
</dbReference>
<dbReference type="InterPro" id="IPR005000">
    <property type="entry name" value="Aldolase/citrate-lyase_domain"/>
</dbReference>
<proteinExistence type="predicted"/>